<evidence type="ECO:0000259" key="14">
    <source>
        <dbReference type="PROSITE" id="PS50113"/>
    </source>
</evidence>
<dbReference type="SMART" id="SM00086">
    <property type="entry name" value="PAC"/>
    <property type="match status" value="3"/>
</dbReference>
<dbReference type="Pfam" id="PF08447">
    <property type="entry name" value="PAS_3"/>
    <property type="match status" value="1"/>
</dbReference>
<dbReference type="SMART" id="SM00091">
    <property type="entry name" value="PAS"/>
    <property type="match status" value="4"/>
</dbReference>
<dbReference type="EC" id="2.7.13.3" evidence="2"/>
<evidence type="ECO:0000256" key="10">
    <source>
        <dbReference type="SAM" id="MobiDB-lite"/>
    </source>
</evidence>
<evidence type="ECO:0000256" key="9">
    <source>
        <dbReference type="PROSITE-ProRule" id="PRU00169"/>
    </source>
</evidence>
<dbReference type="Gene3D" id="3.30.450.20">
    <property type="entry name" value="PAS domain"/>
    <property type="match status" value="4"/>
</dbReference>
<feature type="domain" description="PAS" evidence="13">
    <location>
        <begin position="36"/>
        <end position="73"/>
    </location>
</feature>
<dbReference type="FunFam" id="3.30.450.20:FF:000099">
    <property type="entry name" value="Sensory box sensor histidine kinase"/>
    <property type="match status" value="1"/>
</dbReference>
<dbReference type="Pfam" id="PF00989">
    <property type="entry name" value="PAS"/>
    <property type="match status" value="1"/>
</dbReference>
<dbReference type="PANTHER" id="PTHR43065">
    <property type="entry name" value="SENSOR HISTIDINE KINASE"/>
    <property type="match status" value="1"/>
</dbReference>
<keyword evidence="5" id="KW-0547">Nucleotide-binding</keyword>
<dbReference type="GO" id="GO:0006355">
    <property type="term" value="P:regulation of DNA-templated transcription"/>
    <property type="evidence" value="ECO:0007669"/>
    <property type="project" value="InterPro"/>
</dbReference>
<dbReference type="InterPro" id="IPR000700">
    <property type="entry name" value="PAS-assoc_C"/>
</dbReference>
<dbReference type="NCBIfam" id="TIGR00229">
    <property type="entry name" value="sensory_box"/>
    <property type="match status" value="4"/>
</dbReference>
<gene>
    <name evidence="15" type="ORF">KIH39_09460</name>
</gene>
<dbReference type="InterPro" id="IPR011006">
    <property type="entry name" value="CheY-like_superfamily"/>
</dbReference>
<dbReference type="SUPFAM" id="SSF55874">
    <property type="entry name" value="ATPase domain of HSP90 chaperone/DNA topoisomerase II/histidine kinase"/>
    <property type="match status" value="1"/>
</dbReference>
<reference evidence="15" key="1">
    <citation type="submission" date="2021-05" db="EMBL/GenBank/DDBJ databases">
        <title>Complete genome sequence of the cellulolytic planctomycete Telmatocola sphagniphila SP2T and characterization of the first cellulase from planctomycetes.</title>
        <authorList>
            <person name="Rakitin A.L."/>
            <person name="Beletsky A.V."/>
            <person name="Naumoff D.G."/>
            <person name="Kulichevskaya I.S."/>
            <person name="Mardanov A.V."/>
            <person name="Ravin N.V."/>
            <person name="Dedysh S.N."/>
        </authorList>
    </citation>
    <scope>NUCLEOTIDE SEQUENCE</scope>
    <source>
        <strain evidence="15">SP2T</strain>
    </source>
</reference>
<dbReference type="InterPro" id="IPR035965">
    <property type="entry name" value="PAS-like_dom_sf"/>
</dbReference>
<feature type="domain" description="PAS" evidence="13">
    <location>
        <begin position="179"/>
        <end position="237"/>
    </location>
</feature>
<keyword evidence="6" id="KW-0418">Kinase</keyword>
<evidence type="ECO:0000259" key="12">
    <source>
        <dbReference type="PROSITE" id="PS50110"/>
    </source>
</evidence>
<keyword evidence="7" id="KW-0067">ATP-binding</keyword>
<organism evidence="15 16">
    <name type="scientific">Telmatocola sphagniphila</name>
    <dbReference type="NCBI Taxonomy" id="1123043"/>
    <lineage>
        <taxon>Bacteria</taxon>
        <taxon>Pseudomonadati</taxon>
        <taxon>Planctomycetota</taxon>
        <taxon>Planctomycetia</taxon>
        <taxon>Gemmatales</taxon>
        <taxon>Gemmataceae</taxon>
    </lineage>
</organism>
<dbReference type="InterPro" id="IPR005467">
    <property type="entry name" value="His_kinase_dom"/>
</dbReference>
<dbReference type="SMART" id="SM00387">
    <property type="entry name" value="HATPase_c"/>
    <property type="match status" value="1"/>
</dbReference>
<dbReference type="PRINTS" id="PR00344">
    <property type="entry name" value="BCTRLSENSOR"/>
</dbReference>
<dbReference type="GO" id="GO:0005524">
    <property type="term" value="F:ATP binding"/>
    <property type="evidence" value="ECO:0007669"/>
    <property type="project" value="UniProtKB-KW"/>
</dbReference>
<dbReference type="Proteomes" id="UP000676194">
    <property type="component" value="Chromosome"/>
</dbReference>
<dbReference type="InterPro" id="IPR003661">
    <property type="entry name" value="HisK_dim/P_dom"/>
</dbReference>
<evidence type="ECO:0000256" key="3">
    <source>
        <dbReference type="ARBA" id="ARBA00022553"/>
    </source>
</evidence>
<dbReference type="InterPro" id="IPR013655">
    <property type="entry name" value="PAS_fold_3"/>
</dbReference>
<dbReference type="InterPro" id="IPR013767">
    <property type="entry name" value="PAS_fold"/>
</dbReference>
<dbReference type="PROSITE" id="PS50112">
    <property type="entry name" value="PAS"/>
    <property type="match status" value="4"/>
</dbReference>
<keyword evidence="8" id="KW-0902">Two-component regulatory system</keyword>
<evidence type="ECO:0000256" key="4">
    <source>
        <dbReference type="ARBA" id="ARBA00022679"/>
    </source>
</evidence>
<feature type="domain" description="PAS" evidence="13">
    <location>
        <begin position="304"/>
        <end position="374"/>
    </location>
</feature>
<dbReference type="Pfam" id="PF13426">
    <property type="entry name" value="PAS_9"/>
    <property type="match status" value="1"/>
</dbReference>
<feature type="domain" description="Histidine kinase" evidence="11">
    <location>
        <begin position="567"/>
        <end position="790"/>
    </location>
</feature>
<dbReference type="InterPro" id="IPR036890">
    <property type="entry name" value="HATPase_C_sf"/>
</dbReference>
<dbReference type="Gene3D" id="3.30.565.10">
    <property type="entry name" value="Histidine kinase-like ATPase, C-terminal domain"/>
    <property type="match status" value="1"/>
</dbReference>
<evidence type="ECO:0000313" key="16">
    <source>
        <dbReference type="Proteomes" id="UP000676194"/>
    </source>
</evidence>
<evidence type="ECO:0000313" key="15">
    <source>
        <dbReference type="EMBL" id="QVL34113.1"/>
    </source>
</evidence>
<dbReference type="AlphaFoldDB" id="A0A8E6BBI2"/>
<dbReference type="InterPro" id="IPR036097">
    <property type="entry name" value="HisK_dim/P_sf"/>
</dbReference>
<evidence type="ECO:0000256" key="5">
    <source>
        <dbReference type="ARBA" id="ARBA00022741"/>
    </source>
</evidence>
<dbReference type="PROSITE" id="PS50113">
    <property type="entry name" value="PAC"/>
    <property type="match status" value="2"/>
</dbReference>
<evidence type="ECO:0000259" key="13">
    <source>
        <dbReference type="PROSITE" id="PS50112"/>
    </source>
</evidence>
<name>A0A8E6BBI2_9BACT</name>
<protein>
    <recommendedName>
        <fullName evidence="2">histidine kinase</fullName>
        <ecNumber evidence="2">2.7.13.3</ecNumber>
    </recommendedName>
</protein>
<dbReference type="Gene3D" id="3.40.50.2300">
    <property type="match status" value="1"/>
</dbReference>
<dbReference type="CDD" id="cd00082">
    <property type="entry name" value="HisKA"/>
    <property type="match status" value="1"/>
</dbReference>
<proteinExistence type="predicted"/>
<comment type="catalytic activity">
    <reaction evidence="1">
        <text>ATP + protein L-histidine = ADP + protein N-phospho-L-histidine.</text>
        <dbReference type="EC" id="2.7.13.3"/>
    </reaction>
</comment>
<dbReference type="SMART" id="SM00388">
    <property type="entry name" value="HisKA"/>
    <property type="match status" value="1"/>
</dbReference>
<dbReference type="SUPFAM" id="SSF47384">
    <property type="entry name" value="Homodimeric domain of signal transducing histidine kinase"/>
    <property type="match status" value="1"/>
</dbReference>
<evidence type="ECO:0000256" key="7">
    <source>
        <dbReference type="ARBA" id="ARBA00022840"/>
    </source>
</evidence>
<dbReference type="RefSeq" id="WP_213499086.1">
    <property type="nucleotide sequence ID" value="NZ_CP074694.1"/>
</dbReference>
<dbReference type="PROSITE" id="PS50110">
    <property type="entry name" value="RESPONSE_REGULATORY"/>
    <property type="match status" value="1"/>
</dbReference>
<feature type="domain" description="PAS" evidence="13">
    <location>
        <begin position="432"/>
        <end position="499"/>
    </location>
</feature>
<evidence type="ECO:0000256" key="1">
    <source>
        <dbReference type="ARBA" id="ARBA00000085"/>
    </source>
</evidence>
<feature type="region of interest" description="Disordered" evidence="10">
    <location>
        <begin position="1"/>
        <end position="33"/>
    </location>
</feature>
<dbReference type="InterPro" id="IPR001610">
    <property type="entry name" value="PAC"/>
</dbReference>
<dbReference type="InterPro" id="IPR000014">
    <property type="entry name" value="PAS"/>
</dbReference>
<evidence type="ECO:0000256" key="8">
    <source>
        <dbReference type="ARBA" id="ARBA00023012"/>
    </source>
</evidence>
<dbReference type="CDD" id="cd00130">
    <property type="entry name" value="PAS"/>
    <property type="match status" value="4"/>
</dbReference>
<dbReference type="Pfam" id="PF00072">
    <property type="entry name" value="Response_reg"/>
    <property type="match status" value="1"/>
</dbReference>
<dbReference type="KEGG" id="tsph:KIH39_09460"/>
<feature type="domain" description="PAC" evidence="14">
    <location>
        <begin position="377"/>
        <end position="429"/>
    </location>
</feature>
<dbReference type="SMART" id="SM00448">
    <property type="entry name" value="REC"/>
    <property type="match status" value="1"/>
</dbReference>
<dbReference type="Gene3D" id="1.10.287.130">
    <property type="match status" value="1"/>
</dbReference>
<dbReference type="InterPro" id="IPR001789">
    <property type="entry name" value="Sig_transdc_resp-reg_receiver"/>
</dbReference>
<feature type="compositionally biased region" description="Polar residues" evidence="10">
    <location>
        <begin position="143"/>
        <end position="154"/>
    </location>
</feature>
<feature type="domain" description="PAC" evidence="14">
    <location>
        <begin position="502"/>
        <end position="554"/>
    </location>
</feature>
<dbReference type="EMBL" id="CP074694">
    <property type="protein sequence ID" value="QVL34113.1"/>
    <property type="molecule type" value="Genomic_DNA"/>
</dbReference>
<accession>A0A8E6BBI2</accession>
<dbReference type="Pfam" id="PF02518">
    <property type="entry name" value="HATPase_c"/>
    <property type="match status" value="1"/>
</dbReference>
<feature type="modified residue" description="4-aspartylphosphate" evidence="9">
    <location>
        <position position="862"/>
    </location>
</feature>
<evidence type="ECO:0000259" key="11">
    <source>
        <dbReference type="PROSITE" id="PS50109"/>
    </source>
</evidence>
<keyword evidence="16" id="KW-1185">Reference proteome</keyword>
<dbReference type="InterPro" id="IPR004358">
    <property type="entry name" value="Sig_transdc_His_kin-like_C"/>
</dbReference>
<dbReference type="Pfam" id="PF13188">
    <property type="entry name" value="PAS_8"/>
    <property type="match status" value="1"/>
</dbReference>
<evidence type="ECO:0000256" key="2">
    <source>
        <dbReference type="ARBA" id="ARBA00012438"/>
    </source>
</evidence>
<dbReference type="SUPFAM" id="SSF55785">
    <property type="entry name" value="PYP-like sensor domain (PAS domain)"/>
    <property type="match status" value="4"/>
</dbReference>
<keyword evidence="3 9" id="KW-0597">Phosphoprotein</keyword>
<dbReference type="Pfam" id="PF00512">
    <property type="entry name" value="HisKA"/>
    <property type="match status" value="1"/>
</dbReference>
<sequence length="930" mass="103063">MNDPLDATIPAKIHSPLGPQDPPDGLHHPTPNSATFTLDPAGTVLSWNRGAERIFGYTAAEIVSRNYSRLFAPAQILAQKPSQNLQLAATEGSLEKSEWCCTAHGVTFCASITLTQLQNSLSQPVGFVQTTRCNVPPLKGDSSAATPESYSESAHSLEPVSRTSCSLQKAISSADLVASEMRYRRLFEAAQDGILILDSSTRKIQEANPFLANLLEFPPNELVGKELWEIGLLKDIVANKELFKKLQKLGYVRYECYPLLTKSGQHIDVEFVSNSYDVLGTLVIQCNIRDITDRKRSEDSLKASEERYRTLVEATSAIVWSTPQSGGFETDQPDWSSFTGQTFEELRGWGWLNAIHPEDRDRTAKVWSEAFEQKWIYYVEHRLRRVDGLYRHMVARAVPILNLDGSIREWFGIHIDVTERKKTEEALLLHDRAIKAATQGLMIADVTLPNHPIVYVSPACETITGYQSSDFLGLNCRFLQGKDSDPLSIKLMKNAVENGVPCSVEILNYRKDGTPFWNAVSLSPIRDDAGLLTHYVAVQVDVTSRRKLESQFLQAQKMEAVGQLAGGIAHDFNNLLTIILGYCDLLIEALPPEDSQRELLNEIQNAGLRAAGLTRQLLAFSRKSVLEIRTLDLNELVRDNERLLRRMIGEDIRLITYLQENIGSIKVDSSHIGQILMNLAINSRDAMPRGGQLIFETSEVDMEDADFPSQSGCASGRYVKLVISDNGNGMTAEVQSHIFEPFFTTKEVGKGTGLGLATVYGIVKQCGGHIALYSEAGFGTTFKIYFPIVPGTEKTTRADIQLAKPRGGTETILLVEDEASVRNIASLILTSQGYTVLTAESGKEALDVVQRHQGGIDLLLTDVIMPGMSGRELSEVLTQKTPKLKVLYASGYTEDAVIRHGILDLEVSFLQKPYTPTSLARKVREILERN</sequence>
<evidence type="ECO:0000256" key="6">
    <source>
        <dbReference type="ARBA" id="ARBA00022777"/>
    </source>
</evidence>
<keyword evidence="4" id="KW-0808">Transferase</keyword>
<dbReference type="PANTHER" id="PTHR43065:SF42">
    <property type="entry name" value="TWO-COMPONENT SENSOR PPRA"/>
    <property type="match status" value="1"/>
</dbReference>
<feature type="domain" description="Response regulatory" evidence="12">
    <location>
        <begin position="811"/>
        <end position="927"/>
    </location>
</feature>
<dbReference type="GO" id="GO:0000155">
    <property type="term" value="F:phosphorelay sensor kinase activity"/>
    <property type="evidence" value="ECO:0007669"/>
    <property type="project" value="InterPro"/>
</dbReference>
<dbReference type="InterPro" id="IPR003594">
    <property type="entry name" value="HATPase_dom"/>
</dbReference>
<feature type="region of interest" description="Disordered" evidence="10">
    <location>
        <begin position="138"/>
        <end position="157"/>
    </location>
</feature>
<dbReference type="PROSITE" id="PS50109">
    <property type="entry name" value="HIS_KIN"/>
    <property type="match status" value="1"/>
</dbReference>
<dbReference type="SUPFAM" id="SSF52172">
    <property type="entry name" value="CheY-like"/>
    <property type="match status" value="1"/>
</dbReference>